<evidence type="ECO:0000313" key="1">
    <source>
        <dbReference type="EMBL" id="KAG0690585.1"/>
    </source>
</evidence>
<accession>A0A9P6WNW1</accession>
<dbReference type="EMBL" id="PUHW01000026">
    <property type="protein sequence ID" value="KAG0690585.1"/>
    <property type="molecule type" value="Genomic_DNA"/>
</dbReference>
<dbReference type="Proteomes" id="UP000697127">
    <property type="component" value="Unassembled WGS sequence"/>
</dbReference>
<gene>
    <name evidence="1" type="ORF">C6P40_002336</name>
</gene>
<organism evidence="1 2">
    <name type="scientific">Pichia californica</name>
    <dbReference type="NCBI Taxonomy" id="460514"/>
    <lineage>
        <taxon>Eukaryota</taxon>
        <taxon>Fungi</taxon>
        <taxon>Dikarya</taxon>
        <taxon>Ascomycota</taxon>
        <taxon>Saccharomycotina</taxon>
        <taxon>Pichiomycetes</taxon>
        <taxon>Pichiales</taxon>
        <taxon>Pichiaceae</taxon>
        <taxon>Pichia</taxon>
    </lineage>
</organism>
<keyword evidence="2" id="KW-1185">Reference proteome</keyword>
<protein>
    <submittedName>
        <fullName evidence="1">Uncharacterized protein</fullName>
    </submittedName>
</protein>
<proteinExistence type="predicted"/>
<reference evidence="1" key="1">
    <citation type="submission" date="2020-11" db="EMBL/GenBank/DDBJ databases">
        <title>Kefir isolates.</title>
        <authorList>
            <person name="Marcisauskas S."/>
            <person name="Kim Y."/>
            <person name="Blasche S."/>
        </authorList>
    </citation>
    <scope>NUCLEOTIDE SEQUENCE</scope>
    <source>
        <strain evidence="1">Olga-1</strain>
    </source>
</reference>
<name>A0A9P6WNW1_9ASCO</name>
<evidence type="ECO:0000313" key="2">
    <source>
        <dbReference type="Proteomes" id="UP000697127"/>
    </source>
</evidence>
<dbReference type="AlphaFoldDB" id="A0A9P6WNW1"/>
<sequence length="503" mass="56646">MLDTSKSTINPSMSTSASTSLILPNINIPICSSPPILSETCVYSMPSSSSISSQNTFISDHSLSTVNKSSFNLNSLHKGRNSSDLLSHKYSSPSLRTAVLSKKCSLYKARKSSSKDLTSLVLPSSTSTIPHFFSSGPLPSSSSSSSTSSSLSSSHFSPLNDNFLTSPSGIECSSCLSYSSSLVSDLDNDSLYSNQVSSSISTIYEINDDDHPLSKQYNDNDILLQEQTFIIDETESIKLQNETDLISILSSFKESIWKSSLKLSSKLLFTTTKTNEKFINNSINLINIQNKDIILHDNLLPLETFHTSYKEIDDDFELENHSIPSELIFRCRECRINPIFLKFFAINSTIKVKYSNQLLDNKTLDYYQYEFMNSNSNSLDEFLNNFPNDSNNSIKDLKTSIKYSILSRDKMYSKVFLPPRNDLILKNKRNSPQNNYIKVKDEAIHNGTSLVRENSKVMPWFKLNDCGLRNKICFNPSGTLSNNIQYTVKNWENKRWASINMEN</sequence>
<comment type="caution">
    <text evidence="1">The sequence shown here is derived from an EMBL/GenBank/DDBJ whole genome shotgun (WGS) entry which is preliminary data.</text>
</comment>